<sequence length="137" mass="15277">MPAENVCYSLNDEDFAYTDIFSLMSAMDESGVLEAGAEYWESDFRVALPKDAFSVERILEGADEQLFDDVGEIYENDFSYASPAAKLELQELLHSWCDKHINLSSYSVLIGKSRKKAITAKEVADYRAVYPAEGAPA</sequence>
<gene>
    <name evidence="1" type="ORF">NNO07_18800</name>
</gene>
<proteinExistence type="predicted"/>
<reference evidence="1 2" key="1">
    <citation type="submission" date="2022-07" db="EMBL/GenBank/DDBJ databases">
        <title>Genome Analysis of Selected Gammaproteobacteria from Nigerian Food snails.</title>
        <authorList>
            <person name="Okafor A.C."/>
        </authorList>
    </citation>
    <scope>NUCLEOTIDE SEQUENCE [LARGE SCALE GENOMIC DNA]</scope>
    <source>
        <strain evidence="1 2">Awg 2</strain>
    </source>
</reference>
<protein>
    <submittedName>
        <fullName evidence="1">Uncharacterized protein</fullName>
    </submittedName>
</protein>
<name>A0ABT4Y8B2_METRE</name>
<organism evidence="1 2">
    <name type="scientific">Metapseudomonas resinovorans</name>
    <name type="common">Pseudomonas resinovorans</name>
    <dbReference type="NCBI Taxonomy" id="53412"/>
    <lineage>
        <taxon>Bacteria</taxon>
        <taxon>Pseudomonadati</taxon>
        <taxon>Pseudomonadota</taxon>
        <taxon>Gammaproteobacteria</taxon>
        <taxon>Pseudomonadales</taxon>
        <taxon>Pseudomonadaceae</taxon>
        <taxon>Metapseudomonas</taxon>
    </lineage>
</organism>
<accession>A0ABT4Y8B2</accession>
<comment type="caution">
    <text evidence="1">The sequence shown here is derived from an EMBL/GenBank/DDBJ whole genome shotgun (WGS) entry which is preliminary data.</text>
</comment>
<dbReference type="RefSeq" id="WP_271471575.1">
    <property type="nucleotide sequence ID" value="NZ_JANEWF010000024.1"/>
</dbReference>
<evidence type="ECO:0000313" key="1">
    <source>
        <dbReference type="EMBL" id="MDA8485120.1"/>
    </source>
</evidence>
<keyword evidence="2" id="KW-1185">Reference proteome</keyword>
<evidence type="ECO:0000313" key="2">
    <source>
        <dbReference type="Proteomes" id="UP001211689"/>
    </source>
</evidence>
<dbReference type="EMBL" id="JANEWF010000024">
    <property type="protein sequence ID" value="MDA8485120.1"/>
    <property type="molecule type" value="Genomic_DNA"/>
</dbReference>
<dbReference type="Proteomes" id="UP001211689">
    <property type="component" value="Unassembled WGS sequence"/>
</dbReference>